<feature type="transmembrane region" description="Helical" evidence="1">
    <location>
        <begin position="7"/>
        <end position="27"/>
    </location>
</feature>
<evidence type="ECO:0000313" key="2">
    <source>
        <dbReference type="EMBL" id="PZX09932.1"/>
    </source>
</evidence>
<name>A0A2W7NF66_9BACT</name>
<dbReference type="RefSeq" id="WP_111447250.1">
    <property type="nucleotide sequence ID" value="NZ_QKZK01000066.1"/>
</dbReference>
<comment type="caution">
    <text evidence="2">The sequence shown here is derived from an EMBL/GenBank/DDBJ whole genome shotgun (WGS) entry which is preliminary data.</text>
</comment>
<organism evidence="2 3">
    <name type="scientific">Breznakibacter xylanolyticus</name>
    <dbReference type="NCBI Taxonomy" id="990"/>
    <lineage>
        <taxon>Bacteria</taxon>
        <taxon>Pseudomonadati</taxon>
        <taxon>Bacteroidota</taxon>
        <taxon>Bacteroidia</taxon>
        <taxon>Marinilabiliales</taxon>
        <taxon>Marinilabiliaceae</taxon>
        <taxon>Breznakibacter</taxon>
    </lineage>
</organism>
<sequence>MQRIERYYLMPLMVLMLVMLSSIGLFAQQEPLFTNYMFNPMAFNPACAGTQSELNATLQTRMQWVGVEGAPRTYGLAVNSPLNNHTMGLGLNIMSDHVGPIHNTYITANYAYRVNLQDNLLLSFGISAGGYYYYAGLHDLPITSTTDPTFVGNLEKTFLPNAGFGAYVYHERYYAGFSIPKLFQNNLGDYEYDADRVNELKRHYFITGGYLWDIDRDFQFQPSIMQRVVGGAALSTDISARFSYQGMYWAGLSYRIGDAISFMTNVQVNPQVNVGYSYDFTTSKLSTVSAGSHEIFISYGYKGFMNQRSANYWVNKRKTSVMRSRHKGRGGFLKNLFR</sequence>
<keyword evidence="1" id="KW-0812">Transmembrane</keyword>
<dbReference type="Proteomes" id="UP000249239">
    <property type="component" value="Unassembled WGS sequence"/>
</dbReference>
<dbReference type="AlphaFoldDB" id="A0A2W7NF66"/>
<accession>A0A2W7NF66</accession>
<evidence type="ECO:0000313" key="3">
    <source>
        <dbReference type="Proteomes" id="UP000249239"/>
    </source>
</evidence>
<evidence type="ECO:0000256" key="1">
    <source>
        <dbReference type="SAM" id="Phobius"/>
    </source>
</evidence>
<keyword evidence="1" id="KW-0472">Membrane</keyword>
<proteinExistence type="predicted"/>
<dbReference type="InterPro" id="IPR019861">
    <property type="entry name" value="PorP/SprF_Bacteroidetes"/>
</dbReference>
<keyword evidence="1" id="KW-1133">Transmembrane helix</keyword>
<dbReference type="OrthoDB" id="978914at2"/>
<reference evidence="2 3" key="1">
    <citation type="submission" date="2018-06" db="EMBL/GenBank/DDBJ databases">
        <title>Genomic Encyclopedia of Archaeal and Bacterial Type Strains, Phase II (KMG-II): from individual species to whole genera.</title>
        <authorList>
            <person name="Goeker M."/>
        </authorList>
    </citation>
    <scope>NUCLEOTIDE SEQUENCE [LARGE SCALE GENOMIC DNA]</scope>
    <source>
        <strain evidence="2 3">DSM 6779</strain>
    </source>
</reference>
<gene>
    <name evidence="2" type="ORF">LX69_03491</name>
</gene>
<dbReference type="EMBL" id="QKZK01000066">
    <property type="protein sequence ID" value="PZX09932.1"/>
    <property type="molecule type" value="Genomic_DNA"/>
</dbReference>
<protein>
    <submittedName>
        <fullName evidence="2">Type IX secretion system PorP/SprF family membrane protein</fullName>
    </submittedName>
</protein>
<keyword evidence="3" id="KW-1185">Reference proteome</keyword>
<dbReference type="Pfam" id="PF11751">
    <property type="entry name" value="PorP_SprF"/>
    <property type="match status" value="1"/>
</dbReference>
<dbReference type="NCBIfam" id="TIGR03519">
    <property type="entry name" value="T9SS_PorP_fam"/>
    <property type="match status" value="1"/>
</dbReference>